<dbReference type="Proteomes" id="UP000886752">
    <property type="component" value="Unassembled WGS sequence"/>
</dbReference>
<evidence type="ECO:0000313" key="1">
    <source>
        <dbReference type="EMBL" id="HIW00995.1"/>
    </source>
</evidence>
<reference evidence="1" key="2">
    <citation type="submission" date="2021-04" db="EMBL/GenBank/DDBJ databases">
        <authorList>
            <person name="Gilroy R."/>
        </authorList>
    </citation>
    <scope>NUCLEOTIDE SEQUENCE</scope>
    <source>
        <strain evidence="1">ChiHecec2B26-446</strain>
    </source>
</reference>
<dbReference type="PROSITE" id="PS51257">
    <property type="entry name" value="PROKAR_LIPOPROTEIN"/>
    <property type="match status" value="1"/>
</dbReference>
<reference evidence="1" key="1">
    <citation type="journal article" date="2021" name="PeerJ">
        <title>Extensive microbial diversity within the chicken gut microbiome revealed by metagenomics and culture.</title>
        <authorList>
            <person name="Gilroy R."/>
            <person name="Ravi A."/>
            <person name="Getino M."/>
            <person name="Pursley I."/>
            <person name="Horton D.L."/>
            <person name="Alikhan N.F."/>
            <person name="Baker D."/>
            <person name="Gharbi K."/>
            <person name="Hall N."/>
            <person name="Watson M."/>
            <person name="Adriaenssens E.M."/>
            <person name="Foster-Nyarko E."/>
            <person name="Jarju S."/>
            <person name="Secka A."/>
            <person name="Antonio M."/>
            <person name="Oren A."/>
            <person name="Chaudhuri R.R."/>
            <person name="La Ragione R."/>
            <person name="Hildebrand F."/>
            <person name="Pallen M.J."/>
        </authorList>
    </citation>
    <scope>NUCLEOTIDE SEQUENCE</scope>
    <source>
        <strain evidence="1">ChiHecec2B26-446</strain>
    </source>
</reference>
<dbReference type="AlphaFoldDB" id="A0A9D1TPS6"/>
<comment type="caution">
    <text evidence="1">The sequence shown here is derived from an EMBL/GenBank/DDBJ whole genome shotgun (WGS) entry which is preliminary data.</text>
</comment>
<evidence type="ECO:0000313" key="2">
    <source>
        <dbReference type="Proteomes" id="UP000886752"/>
    </source>
</evidence>
<proteinExistence type="predicted"/>
<gene>
    <name evidence="1" type="ORF">H9894_07395</name>
</gene>
<organism evidence="1 2">
    <name type="scientific">Candidatus Desulfovibrio intestinipullorum</name>
    <dbReference type="NCBI Taxonomy" id="2838536"/>
    <lineage>
        <taxon>Bacteria</taxon>
        <taxon>Pseudomonadati</taxon>
        <taxon>Thermodesulfobacteriota</taxon>
        <taxon>Desulfovibrionia</taxon>
        <taxon>Desulfovibrionales</taxon>
        <taxon>Desulfovibrionaceae</taxon>
        <taxon>Desulfovibrio</taxon>
    </lineage>
</organism>
<dbReference type="EMBL" id="DXHV01000070">
    <property type="protein sequence ID" value="HIW00995.1"/>
    <property type="molecule type" value="Genomic_DNA"/>
</dbReference>
<accession>A0A9D1TPS6</accession>
<name>A0A9D1TPS6_9BACT</name>
<sequence>MNRRSPSLPKPGRVLHRAGVLLVLLLCTASLLAGCQGVQIQPKGQIQTGVSVGGRR</sequence>
<protein>
    <submittedName>
        <fullName evidence="1">Uncharacterized protein</fullName>
    </submittedName>
</protein>